<keyword evidence="2" id="KW-1185">Reference proteome</keyword>
<gene>
    <name evidence="1" type="ORF">HNQ41_003259</name>
</gene>
<dbReference type="Proteomes" id="UP000551878">
    <property type="component" value="Unassembled WGS sequence"/>
</dbReference>
<comment type="caution">
    <text evidence="1">The sequence shown here is derived from an EMBL/GenBank/DDBJ whole genome shotgun (WGS) entry which is preliminary data.</text>
</comment>
<evidence type="ECO:0000313" key="1">
    <source>
        <dbReference type="EMBL" id="MBB5175033.1"/>
    </source>
</evidence>
<evidence type="ECO:0000313" key="2">
    <source>
        <dbReference type="Proteomes" id="UP000551878"/>
    </source>
</evidence>
<dbReference type="AlphaFoldDB" id="A0A840QUP8"/>
<proteinExistence type="predicted"/>
<organism evidence="1 2">
    <name type="scientific">Texcoconibacillus texcoconensis</name>
    <dbReference type="NCBI Taxonomy" id="1095777"/>
    <lineage>
        <taxon>Bacteria</taxon>
        <taxon>Bacillati</taxon>
        <taxon>Bacillota</taxon>
        <taxon>Bacilli</taxon>
        <taxon>Bacillales</taxon>
        <taxon>Bacillaceae</taxon>
        <taxon>Texcoconibacillus</taxon>
    </lineage>
</organism>
<dbReference type="EMBL" id="JACHHB010000020">
    <property type="protein sequence ID" value="MBB5175033.1"/>
    <property type="molecule type" value="Genomic_DNA"/>
</dbReference>
<protein>
    <submittedName>
        <fullName evidence="1">Uncharacterized protein</fullName>
    </submittedName>
</protein>
<sequence>MLNFLKNTANAIGWVFKRALKGIGRFVVKFWEGVRDWLNNTAANFVERHLGYSARNRMHRATAKIDRFMDKIRNRTVVYTKKNELDNTYDKVTMEAETDFYEVDQEVLDKINREGQMVEELNYRQ</sequence>
<name>A0A840QUP8_9BACI</name>
<reference evidence="1 2" key="1">
    <citation type="submission" date="2020-08" db="EMBL/GenBank/DDBJ databases">
        <title>Genomic Encyclopedia of Type Strains, Phase IV (KMG-IV): sequencing the most valuable type-strain genomes for metagenomic binning, comparative biology and taxonomic classification.</title>
        <authorList>
            <person name="Goeker M."/>
        </authorList>
    </citation>
    <scope>NUCLEOTIDE SEQUENCE [LARGE SCALE GENOMIC DNA]</scope>
    <source>
        <strain evidence="1 2">DSM 24696</strain>
    </source>
</reference>
<accession>A0A840QUP8</accession>
<dbReference type="RefSeq" id="WP_184665434.1">
    <property type="nucleotide sequence ID" value="NZ_JACHHB010000020.1"/>
</dbReference>